<name>A0A4R8XUB8_9MICO</name>
<dbReference type="OrthoDB" id="3837969at2"/>
<accession>A0A4R8XUB8</accession>
<evidence type="ECO:0000313" key="2">
    <source>
        <dbReference type="EMBL" id="TFC82186.1"/>
    </source>
</evidence>
<evidence type="ECO:0000256" key="1">
    <source>
        <dbReference type="SAM" id="MobiDB-lite"/>
    </source>
</evidence>
<comment type="caution">
    <text evidence="2">The sequence shown here is derived from an EMBL/GenBank/DDBJ whole genome shotgun (WGS) entry which is preliminary data.</text>
</comment>
<dbReference type="EMBL" id="SOGN01000026">
    <property type="protein sequence ID" value="TFC82186.1"/>
    <property type="molecule type" value="Genomic_DNA"/>
</dbReference>
<sequence length="123" mass="13806">MEWSDAYRIGRNTDESYHGYVKDAGHESLDISSRRRIRGFAAQQVLATMLLVSGNIRKIIKFLTDRAEPVAQRTSAALKGMGPVRKTARRRDREGHSNYKANWPLKLLPGSPDGAELSVPLRT</sequence>
<dbReference type="AlphaFoldDB" id="A0A4R8XUB8"/>
<dbReference type="Proteomes" id="UP000298433">
    <property type="component" value="Unassembled WGS sequence"/>
</dbReference>
<feature type="region of interest" description="Disordered" evidence="1">
    <location>
        <begin position="74"/>
        <end position="123"/>
    </location>
</feature>
<proteinExistence type="predicted"/>
<evidence type="ECO:0000313" key="3">
    <source>
        <dbReference type="Proteomes" id="UP000298433"/>
    </source>
</evidence>
<keyword evidence="3" id="KW-1185">Reference proteome</keyword>
<reference evidence="2 3" key="1">
    <citation type="submission" date="2019-03" db="EMBL/GenBank/DDBJ databases">
        <title>Genomics of glacier-inhabiting Cryobacterium strains.</title>
        <authorList>
            <person name="Liu Q."/>
            <person name="Xin Y.-H."/>
        </authorList>
    </citation>
    <scope>NUCLEOTIDE SEQUENCE [LARGE SCALE GENOMIC DNA]</scope>
    <source>
        <strain evidence="2 3">TMT2-48-2</strain>
    </source>
</reference>
<dbReference type="RefSeq" id="WP_134369197.1">
    <property type="nucleotide sequence ID" value="NZ_SOGN01000026.1"/>
</dbReference>
<protein>
    <submittedName>
        <fullName evidence="2">Uncharacterized protein</fullName>
    </submittedName>
</protein>
<organism evidence="2 3">
    <name type="scientific">Cryobacterium cheniae</name>
    <dbReference type="NCBI Taxonomy" id="1259262"/>
    <lineage>
        <taxon>Bacteria</taxon>
        <taxon>Bacillati</taxon>
        <taxon>Actinomycetota</taxon>
        <taxon>Actinomycetes</taxon>
        <taxon>Micrococcales</taxon>
        <taxon>Microbacteriaceae</taxon>
        <taxon>Cryobacterium</taxon>
    </lineage>
</organism>
<gene>
    <name evidence="2" type="ORF">E3T23_04390</name>
</gene>